<evidence type="ECO:0000313" key="4">
    <source>
        <dbReference type="EMBL" id="EHO16197.1"/>
    </source>
</evidence>
<dbReference type="RefSeq" id="WP_009533350.1">
    <property type="nucleotide sequence ID" value="NZ_JH590863.1"/>
</dbReference>
<evidence type="ECO:0000256" key="2">
    <source>
        <dbReference type="SAM" id="SignalP"/>
    </source>
</evidence>
<dbReference type="InterPro" id="IPR000215">
    <property type="entry name" value="Serpin_fam"/>
</dbReference>
<evidence type="ECO:0000313" key="5">
    <source>
        <dbReference type="Proteomes" id="UP000018466"/>
    </source>
</evidence>
<proteinExistence type="inferred from homology"/>
<dbReference type="InterPro" id="IPR023795">
    <property type="entry name" value="Serpin_CS"/>
</dbReference>
<evidence type="ECO:0000259" key="3">
    <source>
        <dbReference type="SMART" id="SM00093"/>
    </source>
</evidence>
<comment type="caution">
    <text evidence="4">The sequence shown here is derived from an EMBL/GenBank/DDBJ whole genome shotgun (WGS) entry which is preliminary data.</text>
</comment>
<dbReference type="Proteomes" id="UP000018466">
    <property type="component" value="Unassembled WGS sequence"/>
</dbReference>
<organism evidence="4 5">
    <name type="scientific">Stomatobaculum longum</name>
    <dbReference type="NCBI Taxonomy" id="796942"/>
    <lineage>
        <taxon>Bacteria</taxon>
        <taxon>Bacillati</taxon>
        <taxon>Bacillota</taxon>
        <taxon>Clostridia</taxon>
        <taxon>Lachnospirales</taxon>
        <taxon>Lachnospiraceae</taxon>
        <taxon>Stomatobaculum</taxon>
    </lineage>
</organism>
<dbReference type="Gene3D" id="3.30.497.10">
    <property type="entry name" value="Antithrombin, subunit I, domain 2"/>
    <property type="match status" value="1"/>
</dbReference>
<dbReference type="PROSITE" id="PS00284">
    <property type="entry name" value="SERPIN"/>
    <property type="match status" value="1"/>
</dbReference>
<dbReference type="Pfam" id="PF00079">
    <property type="entry name" value="Serpin"/>
    <property type="match status" value="1"/>
</dbReference>
<dbReference type="GO" id="GO:0004867">
    <property type="term" value="F:serine-type endopeptidase inhibitor activity"/>
    <property type="evidence" value="ECO:0007669"/>
    <property type="project" value="InterPro"/>
</dbReference>
<keyword evidence="5" id="KW-1185">Reference proteome</keyword>
<dbReference type="Gene3D" id="2.30.39.10">
    <property type="entry name" value="Alpha-1-antitrypsin, domain 1"/>
    <property type="match status" value="1"/>
</dbReference>
<name>A0AA37DFW7_9FIRM</name>
<dbReference type="InterPro" id="IPR023796">
    <property type="entry name" value="Serpin_dom"/>
</dbReference>
<dbReference type="InterPro" id="IPR042185">
    <property type="entry name" value="Serpin_sf_2"/>
</dbReference>
<dbReference type="InterPro" id="IPR042178">
    <property type="entry name" value="Serpin_sf_1"/>
</dbReference>
<feature type="chain" id="PRO_5041466709" description="Serpin domain-containing protein" evidence="2">
    <location>
        <begin position="24"/>
        <end position="441"/>
    </location>
</feature>
<dbReference type="GO" id="GO:0005615">
    <property type="term" value="C:extracellular space"/>
    <property type="evidence" value="ECO:0007669"/>
    <property type="project" value="InterPro"/>
</dbReference>
<dbReference type="AlphaFoldDB" id="A0AA37DFW7"/>
<dbReference type="SUPFAM" id="SSF56574">
    <property type="entry name" value="Serpins"/>
    <property type="match status" value="1"/>
</dbReference>
<dbReference type="GeneID" id="86941254"/>
<dbReference type="EMBL" id="AGEL01000010">
    <property type="protein sequence ID" value="EHO16197.1"/>
    <property type="molecule type" value="Genomic_DNA"/>
</dbReference>
<dbReference type="PANTHER" id="PTHR11461">
    <property type="entry name" value="SERINE PROTEASE INHIBITOR, SERPIN"/>
    <property type="match status" value="1"/>
</dbReference>
<dbReference type="InterPro" id="IPR036186">
    <property type="entry name" value="Serpin_sf"/>
</dbReference>
<feature type="domain" description="Serpin" evidence="3">
    <location>
        <begin position="83"/>
        <end position="440"/>
    </location>
</feature>
<protein>
    <recommendedName>
        <fullName evidence="3">Serpin domain-containing protein</fullName>
    </recommendedName>
</protein>
<accession>A0AA37DFW7</accession>
<gene>
    <name evidence="4" type="ORF">HMPREF9623_01518</name>
</gene>
<feature type="signal peptide" evidence="2">
    <location>
        <begin position="1"/>
        <end position="23"/>
    </location>
</feature>
<reference evidence="4 5" key="1">
    <citation type="submission" date="2011-10" db="EMBL/GenBank/DDBJ databases">
        <title>The Genome Sequence of Lachnospiraceae bacterium ACC2.</title>
        <authorList>
            <consortium name="The Broad Institute Genome Sequencing Platform"/>
            <person name="Earl A."/>
            <person name="Ward D."/>
            <person name="Feldgarden M."/>
            <person name="Gevers D."/>
            <person name="Sizova M."/>
            <person name="Hazen A."/>
            <person name="Epstein S."/>
            <person name="Young S.K."/>
            <person name="Zeng Q."/>
            <person name="Gargeya S."/>
            <person name="Fitzgerald M."/>
            <person name="Haas B."/>
            <person name="Abouelleil A."/>
            <person name="Alvarado L."/>
            <person name="Arachchi H.M."/>
            <person name="Berlin A."/>
            <person name="Brown A."/>
            <person name="Chapman S.B."/>
            <person name="Chen Z."/>
            <person name="Dunbar C."/>
            <person name="Freedman E."/>
            <person name="Gearin G."/>
            <person name="Goldberg J."/>
            <person name="Griggs A."/>
            <person name="Gujja S."/>
            <person name="Heiman D."/>
            <person name="Howarth C."/>
            <person name="Larson L."/>
            <person name="Lui A."/>
            <person name="MacDonald P.J.P."/>
            <person name="Montmayeur A."/>
            <person name="Murphy C."/>
            <person name="Neiman D."/>
            <person name="Pearson M."/>
            <person name="Priest M."/>
            <person name="Roberts A."/>
            <person name="Saif S."/>
            <person name="Shea T."/>
            <person name="Shenoy N."/>
            <person name="Sisk P."/>
            <person name="Stolte C."/>
            <person name="Sykes S."/>
            <person name="Wortman J."/>
            <person name="Nusbaum C."/>
            <person name="Birren B."/>
        </authorList>
    </citation>
    <scope>NUCLEOTIDE SEQUENCE [LARGE SCALE GENOMIC DNA]</scope>
    <source>
        <strain evidence="4 5">ACC2</strain>
    </source>
</reference>
<evidence type="ECO:0000256" key="1">
    <source>
        <dbReference type="RuleBase" id="RU000411"/>
    </source>
</evidence>
<dbReference type="PROSITE" id="PS51257">
    <property type="entry name" value="PROKAR_LIPOPROTEIN"/>
    <property type="match status" value="1"/>
</dbReference>
<sequence length="441" mass="48902">MKHFRKKSLAMLTALTLSASALSACAPTAALKAVEANYPVPAAEEKNAQTFAESQEYQDWLKFYQKKIALSEPYQTELRGYYRSLLPKLLNESDDNTVCSPLNIYIALGMLAEVSDGENRQQILNALEASDIEVLRSRITALWESNYVDTPLIKSLLADSLWLNNSVSYNEETLERLAKIYYASSFRGKPGSPEMDAALRKWTDQNTGGLLTEYTKNLKLEPDTVLALVSTIYYKAAWVDEFYAAGNTKETFHGTKGDATVDMMHQTDTMGVMEAEKFTAVRLPLKDSGDMYFYLPKEGVAVNELTEDAAVFDALPPTDTAQWTSYRVNLTLPKFKVSEETDLMKTLAAMGITDAMDSGKADFKPLTDASNNFFLNRATHAAMVEVDEQGVTGAAYTMLAMAGAAMQMDEPLDITFDRPFLFLVTAEDGSLLFSGVVRNIE</sequence>
<comment type="similarity">
    <text evidence="1">Belongs to the serpin family.</text>
</comment>
<keyword evidence="2" id="KW-0732">Signal</keyword>
<dbReference type="PANTHER" id="PTHR11461:SF211">
    <property type="entry name" value="GH10112P-RELATED"/>
    <property type="match status" value="1"/>
</dbReference>
<dbReference type="SMART" id="SM00093">
    <property type="entry name" value="SERPIN"/>
    <property type="match status" value="1"/>
</dbReference>